<dbReference type="GO" id="GO:0005524">
    <property type="term" value="F:ATP binding"/>
    <property type="evidence" value="ECO:0007669"/>
    <property type="project" value="UniProtKB-KW"/>
</dbReference>
<dbReference type="InterPro" id="IPR006015">
    <property type="entry name" value="Universal_stress_UspA"/>
</dbReference>
<evidence type="ECO:0000256" key="2">
    <source>
        <dbReference type="ARBA" id="ARBA00022741"/>
    </source>
</evidence>
<reference evidence="6 7" key="1">
    <citation type="journal article" date="2019" name="ACS Chem. Biol.">
        <title>Identification and Mobilization of a Cryptic Antibiotic Biosynthesis Gene Locus from a Human-Pathogenic Nocardia Isolate.</title>
        <authorList>
            <person name="Herisse M."/>
            <person name="Ishida K."/>
            <person name="Porter J.L."/>
            <person name="Howden B."/>
            <person name="Hertweck C."/>
            <person name="Stinear T.P."/>
            <person name="Pidot S.J."/>
        </authorList>
    </citation>
    <scope>NUCLEOTIDE SEQUENCE [LARGE SCALE GENOMIC DNA]</scope>
    <source>
        <strain evidence="6 7">AUSMDU00012715</strain>
    </source>
</reference>
<feature type="domain" description="UspA" evidence="5">
    <location>
        <begin position="194"/>
        <end position="332"/>
    </location>
</feature>
<evidence type="ECO:0000313" key="7">
    <source>
        <dbReference type="Proteomes" id="UP000500953"/>
    </source>
</evidence>
<evidence type="ECO:0000256" key="3">
    <source>
        <dbReference type="ARBA" id="ARBA00022840"/>
    </source>
</evidence>
<evidence type="ECO:0000256" key="1">
    <source>
        <dbReference type="ARBA" id="ARBA00008791"/>
    </source>
</evidence>
<dbReference type="PRINTS" id="PR01438">
    <property type="entry name" value="UNVRSLSTRESS"/>
</dbReference>
<dbReference type="AlphaFoldDB" id="A0A6G9ZH34"/>
<feature type="compositionally biased region" description="Polar residues" evidence="4">
    <location>
        <begin position="10"/>
        <end position="20"/>
    </location>
</feature>
<dbReference type="SUPFAM" id="SSF52402">
    <property type="entry name" value="Adenine nucleotide alpha hydrolases-like"/>
    <property type="match status" value="2"/>
</dbReference>
<comment type="similarity">
    <text evidence="1">Belongs to the universal stress protein A family.</text>
</comment>
<organism evidence="6 7">
    <name type="scientific">Nocardia terpenica</name>
    <dbReference type="NCBI Taxonomy" id="455432"/>
    <lineage>
        <taxon>Bacteria</taxon>
        <taxon>Bacillati</taxon>
        <taxon>Actinomycetota</taxon>
        <taxon>Actinomycetes</taxon>
        <taxon>Mycobacteriales</taxon>
        <taxon>Nocardiaceae</taxon>
        <taxon>Nocardia</taxon>
    </lineage>
</organism>
<dbReference type="EMBL" id="CP046173">
    <property type="protein sequence ID" value="QIS24764.1"/>
    <property type="molecule type" value="Genomic_DNA"/>
</dbReference>
<evidence type="ECO:0000313" key="6">
    <source>
        <dbReference type="EMBL" id="QIS24764.1"/>
    </source>
</evidence>
<accession>A0A6G9ZH34</accession>
<sequence length="335" mass="35620">MHTPSDGAHNATSDSNSLNDTHPRVIRAADHRDRDPYRQNPYRVVVGVDDCQAAHLAVRWAIDVAAQRGRELRIVHGLDLDLAPEVADNYDTLVPAVIDTIRQRGIQTVATFRQLALHANPNLQVSTEISPASPARLLLRYSATGHLVVLGATGGNDQHTHVGSTVYSVTGHAGGITVVVPDTGVMQQPHHTGPVVVGVDGSTGSAAAIAAAIEHAAHCHTELVVVHAWSDLCFARFAGQPEELITDMNDIARAAHTTSAEQLAIWQEKNSDVSVDRRVYLSGPSAHLLEWSKSAQLVVVGNRGRGGFAGLSLGSTSNFLVQHAQCPVMVVHAGG</sequence>
<dbReference type="InterPro" id="IPR014729">
    <property type="entry name" value="Rossmann-like_a/b/a_fold"/>
</dbReference>
<dbReference type="Gene3D" id="3.40.50.620">
    <property type="entry name" value="HUPs"/>
    <property type="match status" value="2"/>
</dbReference>
<dbReference type="InterPro" id="IPR006016">
    <property type="entry name" value="UspA"/>
</dbReference>
<evidence type="ECO:0000259" key="5">
    <source>
        <dbReference type="Pfam" id="PF00582"/>
    </source>
</evidence>
<gene>
    <name evidence="6" type="ORF">F6W96_40105</name>
</gene>
<keyword evidence="2" id="KW-0547">Nucleotide-binding</keyword>
<dbReference type="PANTHER" id="PTHR46268:SF27">
    <property type="entry name" value="UNIVERSAL STRESS PROTEIN RV2623"/>
    <property type="match status" value="1"/>
</dbReference>
<dbReference type="Pfam" id="PF00582">
    <property type="entry name" value="Usp"/>
    <property type="match status" value="2"/>
</dbReference>
<feature type="region of interest" description="Disordered" evidence="4">
    <location>
        <begin position="1"/>
        <end position="35"/>
    </location>
</feature>
<keyword evidence="3" id="KW-0067">ATP-binding</keyword>
<feature type="compositionally biased region" description="Basic and acidic residues" evidence="4">
    <location>
        <begin position="21"/>
        <end position="35"/>
    </location>
</feature>
<protein>
    <submittedName>
        <fullName evidence="6">Universal stress protein</fullName>
    </submittedName>
</protein>
<evidence type="ECO:0000256" key="4">
    <source>
        <dbReference type="SAM" id="MobiDB-lite"/>
    </source>
</evidence>
<dbReference type="PANTHER" id="PTHR46268">
    <property type="entry name" value="STRESS RESPONSE PROTEIN NHAX"/>
    <property type="match status" value="1"/>
</dbReference>
<name>A0A6G9ZH34_9NOCA</name>
<feature type="domain" description="UspA" evidence="5">
    <location>
        <begin position="43"/>
        <end position="174"/>
    </location>
</feature>
<dbReference type="Proteomes" id="UP000500953">
    <property type="component" value="Chromosome"/>
</dbReference>
<proteinExistence type="inferred from homology"/>